<accession>A0ACB8R0E2</accession>
<evidence type="ECO:0000313" key="2">
    <source>
        <dbReference type="Proteomes" id="UP000814033"/>
    </source>
</evidence>
<comment type="caution">
    <text evidence="1">The sequence shown here is derived from an EMBL/GenBank/DDBJ whole genome shotgun (WGS) entry which is preliminary data.</text>
</comment>
<proteinExistence type="predicted"/>
<gene>
    <name evidence="1" type="ORF">FA95DRAFT_1585582</name>
</gene>
<reference evidence="1" key="1">
    <citation type="submission" date="2021-02" db="EMBL/GenBank/DDBJ databases">
        <authorList>
            <consortium name="DOE Joint Genome Institute"/>
            <person name="Ahrendt S."/>
            <person name="Looney B.P."/>
            <person name="Miyauchi S."/>
            <person name="Morin E."/>
            <person name="Drula E."/>
            <person name="Courty P.E."/>
            <person name="Chicoki N."/>
            <person name="Fauchery L."/>
            <person name="Kohler A."/>
            <person name="Kuo A."/>
            <person name="Labutti K."/>
            <person name="Pangilinan J."/>
            <person name="Lipzen A."/>
            <person name="Riley R."/>
            <person name="Andreopoulos W."/>
            <person name="He G."/>
            <person name="Johnson J."/>
            <person name="Barry K.W."/>
            <person name="Grigoriev I.V."/>
            <person name="Nagy L."/>
            <person name="Hibbett D."/>
            <person name="Henrissat B."/>
            <person name="Matheny P.B."/>
            <person name="Labbe J."/>
            <person name="Martin F."/>
        </authorList>
    </citation>
    <scope>NUCLEOTIDE SEQUENCE</scope>
    <source>
        <strain evidence="1">FP105234-sp</strain>
    </source>
</reference>
<reference evidence="1" key="2">
    <citation type="journal article" date="2022" name="New Phytol.">
        <title>Evolutionary transition to the ectomycorrhizal habit in the genomes of a hyperdiverse lineage of mushroom-forming fungi.</title>
        <authorList>
            <person name="Looney B."/>
            <person name="Miyauchi S."/>
            <person name="Morin E."/>
            <person name="Drula E."/>
            <person name="Courty P.E."/>
            <person name="Kohler A."/>
            <person name="Kuo A."/>
            <person name="LaButti K."/>
            <person name="Pangilinan J."/>
            <person name="Lipzen A."/>
            <person name="Riley R."/>
            <person name="Andreopoulos W."/>
            <person name="He G."/>
            <person name="Johnson J."/>
            <person name="Nolan M."/>
            <person name="Tritt A."/>
            <person name="Barry K.W."/>
            <person name="Grigoriev I.V."/>
            <person name="Nagy L.G."/>
            <person name="Hibbett D."/>
            <person name="Henrissat B."/>
            <person name="Matheny P.B."/>
            <person name="Labbe J."/>
            <person name="Martin F.M."/>
        </authorList>
    </citation>
    <scope>NUCLEOTIDE SEQUENCE</scope>
    <source>
        <strain evidence="1">FP105234-sp</strain>
    </source>
</reference>
<evidence type="ECO:0000313" key="1">
    <source>
        <dbReference type="EMBL" id="KAI0037268.1"/>
    </source>
</evidence>
<protein>
    <submittedName>
        <fullName evidence="1">Uncharacterized protein</fullName>
    </submittedName>
</protein>
<dbReference type="Proteomes" id="UP000814033">
    <property type="component" value="Unassembled WGS sequence"/>
</dbReference>
<keyword evidence="2" id="KW-1185">Reference proteome</keyword>
<organism evidence="1 2">
    <name type="scientific">Auriscalpium vulgare</name>
    <dbReference type="NCBI Taxonomy" id="40419"/>
    <lineage>
        <taxon>Eukaryota</taxon>
        <taxon>Fungi</taxon>
        <taxon>Dikarya</taxon>
        <taxon>Basidiomycota</taxon>
        <taxon>Agaricomycotina</taxon>
        <taxon>Agaricomycetes</taxon>
        <taxon>Russulales</taxon>
        <taxon>Auriscalpiaceae</taxon>
        <taxon>Auriscalpium</taxon>
    </lineage>
</organism>
<name>A0ACB8R0E2_9AGAM</name>
<sequence>MSLVLWIGINVLCIEALLAYIDDSYSFDLSAHLAYYEPYDDWYPENQVRFLLLWDFIGLPHEKAKQEFGRTLVIIGFHVDPVQMTVSLSVDARSELVAAIHSFLHRMLGWMNWALNVAPLLRPALSSAYAKIAGRSIRNAPIYINADVTRDWMWFADTLQNWSGV</sequence>
<dbReference type="EMBL" id="MU277159">
    <property type="protein sequence ID" value="KAI0037268.1"/>
    <property type="molecule type" value="Genomic_DNA"/>
</dbReference>